<dbReference type="SUPFAM" id="SSF46966">
    <property type="entry name" value="Spectrin repeat"/>
    <property type="match status" value="1"/>
</dbReference>
<feature type="coiled-coil region" evidence="1">
    <location>
        <begin position="66"/>
        <end position="130"/>
    </location>
</feature>
<reference evidence="2 3" key="1">
    <citation type="journal article" date="2021" name="Commun. Biol.">
        <title>The genome of Shorea leprosula (Dipterocarpaceae) highlights the ecological relevance of drought in aseasonal tropical rainforests.</title>
        <authorList>
            <person name="Ng K.K.S."/>
            <person name="Kobayashi M.J."/>
            <person name="Fawcett J.A."/>
            <person name="Hatakeyama M."/>
            <person name="Paape T."/>
            <person name="Ng C.H."/>
            <person name="Ang C.C."/>
            <person name="Tnah L.H."/>
            <person name="Lee C.T."/>
            <person name="Nishiyama T."/>
            <person name="Sese J."/>
            <person name="O'Brien M.J."/>
            <person name="Copetti D."/>
            <person name="Mohd Noor M.I."/>
            <person name="Ong R.C."/>
            <person name="Putra M."/>
            <person name="Sireger I.Z."/>
            <person name="Indrioko S."/>
            <person name="Kosugi Y."/>
            <person name="Izuno A."/>
            <person name="Isagi Y."/>
            <person name="Lee S.L."/>
            <person name="Shimizu K.K."/>
        </authorList>
    </citation>
    <scope>NUCLEOTIDE SEQUENCE [LARGE SCALE GENOMIC DNA]</scope>
    <source>
        <strain evidence="2">214</strain>
    </source>
</reference>
<dbReference type="Proteomes" id="UP001054252">
    <property type="component" value="Unassembled WGS sequence"/>
</dbReference>
<evidence type="ECO:0000313" key="2">
    <source>
        <dbReference type="EMBL" id="GKV16549.1"/>
    </source>
</evidence>
<protein>
    <submittedName>
        <fullName evidence="2">Uncharacterized protein</fullName>
    </submittedName>
</protein>
<gene>
    <name evidence="2" type="ORF">SLEP1_g27179</name>
</gene>
<dbReference type="EMBL" id="BPVZ01000046">
    <property type="protein sequence ID" value="GKV16549.1"/>
    <property type="molecule type" value="Genomic_DNA"/>
</dbReference>
<keyword evidence="3" id="KW-1185">Reference proteome</keyword>
<name>A0AAV5JPQ5_9ROSI</name>
<dbReference type="AlphaFoldDB" id="A0AAV5JPQ5"/>
<sequence>MRHVLSCYMKKLHALLHPLQHNCPRKTLFCFHALTHTETVRNLYKVMESGSSISSYNNPGKGVSELEKLQKRHEEKTLKIQELKRQIESVKQLLENKKKKDVPEERKETFRNLSERYNSLREEYNALLAAKSWEKK</sequence>
<keyword evidence="1" id="KW-0175">Coiled coil</keyword>
<evidence type="ECO:0000313" key="3">
    <source>
        <dbReference type="Proteomes" id="UP001054252"/>
    </source>
</evidence>
<accession>A0AAV5JPQ5</accession>
<comment type="caution">
    <text evidence="2">The sequence shown here is derived from an EMBL/GenBank/DDBJ whole genome shotgun (WGS) entry which is preliminary data.</text>
</comment>
<organism evidence="2 3">
    <name type="scientific">Rubroshorea leprosula</name>
    <dbReference type="NCBI Taxonomy" id="152421"/>
    <lineage>
        <taxon>Eukaryota</taxon>
        <taxon>Viridiplantae</taxon>
        <taxon>Streptophyta</taxon>
        <taxon>Embryophyta</taxon>
        <taxon>Tracheophyta</taxon>
        <taxon>Spermatophyta</taxon>
        <taxon>Magnoliopsida</taxon>
        <taxon>eudicotyledons</taxon>
        <taxon>Gunneridae</taxon>
        <taxon>Pentapetalae</taxon>
        <taxon>rosids</taxon>
        <taxon>malvids</taxon>
        <taxon>Malvales</taxon>
        <taxon>Dipterocarpaceae</taxon>
        <taxon>Rubroshorea</taxon>
    </lineage>
</organism>
<proteinExistence type="predicted"/>
<evidence type="ECO:0000256" key="1">
    <source>
        <dbReference type="SAM" id="Coils"/>
    </source>
</evidence>